<dbReference type="OrthoDB" id="5125733at2759"/>
<evidence type="ECO:0000313" key="2">
    <source>
        <dbReference type="Proteomes" id="UP000326950"/>
    </source>
</evidence>
<dbReference type="Proteomes" id="UP000326950">
    <property type="component" value="Unassembled WGS sequence"/>
</dbReference>
<organism evidence="1 2">
    <name type="scientific">Aspergillus tamarii</name>
    <dbReference type="NCBI Taxonomy" id="41984"/>
    <lineage>
        <taxon>Eukaryota</taxon>
        <taxon>Fungi</taxon>
        <taxon>Dikarya</taxon>
        <taxon>Ascomycota</taxon>
        <taxon>Pezizomycotina</taxon>
        <taxon>Eurotiomycetes</taxon>
        <taxon>Eurotiomycetidae</taxon>
        <taxon>Eurotiales</taxon>
        <taxon>Aspergillaceae</taxon>
        <taxon>Aspergillus</taxon>
        <taxon>Aspergillus subgen. Circumdati</taxon>
    </lineage>
</organism>
<gene>
    <name evidence="1" type="ORF">BDV40DRAFT_282149</name>
</gene>
<reference evidence="1 2" key="1">
    <citation type="submission" date="2019-04" db="EMBL/GenBank/DDBJ databases">
        <title>Friends and foes A comparative genomics study of 23 Aspergillus species from section Flavi.</title>
        <authorList>
            <consortium name="DOE Joint Genome Institute"/>
            <person name="Kjaerbolling I."/>
            <person name="Vesth T."/>
            <person name="Frisvad J.C."/>
            <person name="Nybo J.L."/>
            <person name="Theobald S."/>
            <person name="Kildgaard S."/>
            <person name="Isbrandt T."/>
            <person name="Kuo A."/>
            <person name="Sato A."/>
            <person name="Lyhne E.K."/>
            <person name="Kogle M.E."/>
            <person name="Wiebenga A."/>
            <person name="Kun R.S."/>
            <person name="Lubbers R.J."/>
            <person name="Makela M.R."/>
            <person name="Barry K."/>
            <person name="Chovatia M."/>
            <person name="Clum A."/>
            <person name="Daum C."/>
            <person name="Haridas S."/>
            <person name="He G."/>
            <person name="LaButti K."/>
            <person name="Lipzen A."/>
            <person name="Mondo S."/>
            <person name="Riley R."/>
            <person name="Salamov A."/>
            <person name="Simmons B.A."/>
            <person name="Magnuson J.K."/>
            <person name="Henrissat B."/>
            <person name="Mortensen U.H."/>
            <person name="Larsen T.O."/>
            <person name="Devries R.P."/>
            <person name="Grigoriev I.V."/>
            <person name="Machida M."/>
            <person name="Baker S.E."/>
            <person name="Andersen M.R."/>
        </authorList>
    </citation>
    <scope>NUCLEOTIDE SEQUENCE [LARGE SCALE GENOMIC DNA]</scope>
    <source>
        <strain evidence="1 2">CBS 117626</strain>
    </source>
</reference>
<dbReference type="EMBL" id="ML738779">
    <property type="protein sequence ID" value="KAE8156105.1"/>
    <property type="molecule type" value="Genomic_DNA"/>
</dbReference>
<name>A0A5N6UC02_ASPTM</name>
<evidence type="ECO:0000313" key="1">
    <source>
        <dbReference type="EMBL" id="KAE8156105.1"/>
    </source>
</evidence>
<proteinExistence type="predicted"/>
<dbReference type="AlphaFoldDB" id="A0A5N6UC02"/>
<sequence length="140" mass="16512">MDTSTICTQPNFFTQGYSYHISSIWPIYFQTMSESRNTSNAQYLTLGHRWDGNISCFLTHNFKELVPNINVEILVRVFQHSISVTNDLGYKYLRIDSLYIFWFLPQAGPRKECKWPWYSETESTIYRSLHGETAIQDYSN</sequence>
<keyword evidence="2" id="KW-1185">Reference proteome</keyword>
<evidence type="ECO:0008006" key="3">
    <source>
        <dbReference type="Google" id="ProtNLM"/>
    </source>
</evidence>
<protein>
    <recommendedName>
        <fullName evidence="3">Heterokaryon incompatibility domain-containing protein</fullName>
    </recommendedName>
</protein>
<accession>A0A5N6UC02</accession>